<feature type="region of interest" description="Disordered" evidence="1">
    <location>
        <begin position="290"/>
        <end position="310"/>
    </location>
</feature>
<evidence type="ECO:0000313" key="3">
    <source>
        <dbReference type="Proteomes" id="UP000192610"/>
    </source>
</evidence>
<sequence length="841" mass="93139">MNYYESNGQSFELSEFETPFADVTIKREAEHQPLQFSGEQFYTEMESPFRQGFEPESTAQKHALAGDFVQLTGELNSQEFNNNLYQLAAELEAHFSSKISDETAMGVQYVPFVNQEAQQYFEPLIGETERALDRVSQYFSGNNLAGHSEAELEQFFSQLESPAGYTPAQEDFFKSVFNKVKSVVKKGVDLAKKGISVVGKLLPINLVLDKLKGMIRPLLQRVLQFAIGKLPKQLQPHAQNLAKRFLNLESENPENYDEATTGGELESIQTEFDNYIAQLAFAHDEGEAEQLASDYEHSSNDLSRESYESNTPSLEAARQQLVDDLKNLREGENATPAIERFIPVAIMALRPIIKTAISIIGRQKVINFLAGLLAKLVQKYVPREVVQPLAANIIDIGMTAIGFETYETGRPDVGYEAIANTLQETIQNMGSLNEELFSNEQALAAATLEAFETAAANNFPAQYIKKHLLPSGVQGIWILKPRKGPKKLYKKYTQVFTTTIEPKMARVIKTFGGVPLANFLRDSLGLDVTKPIQARVHLYESIPGTQLSHISNHEKKVTGLSVNYGYVQLHPLTICTAAILIKEPCLGSETPAAFTVNRNKIGVGQRFYYLEINGARLRVAPPAPKPAAKDPGKDKPRPLMPLEKPGDKPALSSDIQGVINFPKAEIRLNYFFSEEEAKTVVEKLNKSDYFGAAYSIRYSVRNVLNGILLNNVGTKVKIIHEAIPELYLENIQDKQEQFLAAAGKEAMGKIVGALIEKIAEAAYQGVVNYFKARAVEFKQAQAEQADGVTVKIIYVNVPGMSKIAAVINALRGTFSVGNLLDLTLPSIPSPEVQVKAGKNFD</sequence>
<accession>A0A1V9EFW1</accession>
<keyword evidence="3" id="KW-1185">Reference proteome</keyword>
<proteinExistence type="predicted"/>
<evidence type="ECO:0000256" key="1">
    <source>
        <dbReference type="SAM" id="MobiDB-lite"/>
    </source>
</evidence>
<dbReference type="RefSeq" id="WP_081202869.1">
    <property type="nucleotide sequence ID" value="NZ_FOCZ01000016.1"/>
</dbReference>
<name>A0A1V9EFW1_9BACT</name>
<dbReference type="STRING" id="354355.SAMN05660816_05965"/>
<evidence type="ECO:0000313" key="2">
    <source>
        <dbReference type="EMBL" id="OQP44815.1"/>
    </source>
</evidence>
<reference evidence="3" key="1">
    <citation type="submission" date="2016-04" db="EMBL/GenBank/DDBJ databases">
        <authorList>
            <person name="Chen L."/>
            <person name="Zhuang W."/>
            <person name="Wang G."/>
        </authorList>
    </citation>
    <scope>NUCLEOTIDE SEQUENCE [LARGE SCALE GENOMIC DNA]</scope>
    <source>
        <strain evidence="3">17621</strain>
    </source>
</reference>
<dbReference type="Proteomes" id="UP000192610">
    <property type="component" value="Unassembled WGS sequence"/>
</dbReference>
<comment type="caution">
    <text evidence="2">The sequence shown here is derived from an EMBL/GenBank/DDBJ whole genome shotgun (WGS) entry which is preliminary data.</text>
</comment>
<feature type="compositionally biased region" description="Basic and acidic residues" evidence="1">
    <location>
        <begin position="627"/>
        <end position="637"/>
    </location>
</feature>
<feature type="region of interest" description="Disordered" evidence="1">
    <location>
        <begin position="621"/>
        <end position="651"/>
    </location>
</feature>
<dbReference type="AlphaFoldDB" id="A0A1V9EFW1"/>
<dbReference type="OrthoDB" id="5501404at2"/>
<organism evidence="2 3">
    <name type="scientific">Niastella yeongjuensis</name>
    <dbReference type="NCBI Taxonomy" id="354355"/>
    <lineage>
        <taxon>Bacteria</taxon>
        <taxon>Pseudomonadati</taxon>
        <taxon>Bacteroidota</taxon>
        <taxon>Chitinophagia</taxon>
        <taxon>Chitinophagales</taxon>
        <taxon>Chitinophagaceae</taxon>
        <taxon>Niastella</taxon>
    </lineage>
</organism>
<feature type="compositionally biased region" description="Basic and acidic residues" evidence="1">
    <location>
        <begin position="294"/>
        <end position="307"/>
    </location>
</feature>
<gene>
    <name evidence="2" type="ORF">A4H97_10665</name>
</gene>
<protein>
    <submittedName>
        <fullName evidence="2">Uncharacterized protein</fullName>
    </submittedName>
</protein>
<dbReference type="EMBL" id="LVXG01000034">
    <property type="protein sequence ID" value="OQP44815.1"/>
    <property type="molecule type" value="Genomic_DNA"/>
</dbReference>